<dbReference type="Gene3D" id="2.60.200.20">
    <property type="match status" value="1"/>
</dbReference>
<evidence type="ECO:0000259" key="7">
    <source>
        <dbReference type="PROSITE" id="PS50006"/>
    </source>
</evidence>
<accession>A0A3Q2YUQ2</accession>
<dbReference type="KEGG" id="hcq:109515096"/>
<dbReference type="Ensembl" id="ENSHCOT00000000764.1">
    <property type="protein sequence ID" value="ENSHCOP00000022562.1"/>
    <property type="gene ID" value="ENSHCOG00000010359.1"/>
</dbReference>
<keyword evidence="2" id="KW-0963">Cytoplasm</keyword>
<dbReference type="PANTHER" id="PTHR31266">
    <property type="entry name" value="TRAF-INTERACTING PROTEIN WITH FHA DOMAIN-CONTAINING PROTEIN A FAMILY MEMBER"/>
    <property type="match status" value="1"/>
</dbReference>
<comment type="subcellular location">
    <subcellularLocation>
        <location evidence="1">Cytoplasm</location>
    </subcellularLocation>
</comment>
<dbReference type="InterPro" id="IPR008984">
    <property type="entry name" value="SMAD_FHA_dom_sf"/>
</dbReference>
<dbReference type="STRING" id="109280.ENSHCOP00000022562"/>
<comment type="similarity">
    <text evidence="5">Belongs to the TIFA family.</text>
</comment>
<dbReference type="RefSeq" id="XP_019724239.1">
    <property type="nucleotide sequence ID" value="XM_019868680.1"/>
</dbReference>
<proteinExistence type="inferred from homology"/>
<reference evidence="8" key="2">
    <citation type="submission" date="2025-09" db="UniProtKB">
        <authorList>
            <consortium name="Ensembl"/>
        </authorList>
    </citation>
    <scope>IDENTIFICATION</scope>
</reference>
<dbReference type="GeneID" id="109515096"/>
<dbReference type="GeneTree" id="ENSGT00940000154589"/>
<organism evidence="8 9">
    <name type="scientific">Hippocampus comes</name>
    <name type="common">Tiger tail seahorse</name>
    <dbReference type="NCBI Taxonomy" id="109280"/>
    <lineage>
        <taxon>Eukaryota</taxon>
        <taxon>Metazoa</taxon>
        <taxon>Chordata</taxon>
        <taxon>Craniata</taxon>
        <taxon>Vertebrata</taxon>
        <taxon>Euteleostomi</taxon>
        <taxon>Actinopterygii</taxon>
        <taxon>Neopterygii</taxon>
        <taxon>Teleostei</taxon>
        <taxon>Neoteleostei</taxon>
        <taxon>Acanthomorphata</taxon>
        <taxon>Syngnathiaria</taxon>
        <taxon>Syngnathiformes</taxon>
        <taxon>Syngnathoidei</taxon>
        <taxon>Syngnathidae</taxon>
        <taxon>Hippocampus</taxon>
    </lineage>
</organism>
<evidence type="ECO:0000256" key="4">
    <source>
        <dbReference type="ARBA" id="ARBA00022859"/>
    </source>
</evidence>
<dbReference type="PROSITE" id="PS50006">
    <property type="entry name" value="FHA_DOMAIN"/>
    <property type="match status" value="1"/>
</dbReference>
<dbReference type="Proteomes" id="UP000264820">
    <property type="component" value="Unplaced"/>
</dbReference>
<keyword evidence="3" id="KW-0399">Innate immunity</keyword>
<dbReference type="GO" id="GO:0045087">
    <property type="term" value="P:innate immune response"/>
    <property type="evidence" value="ECO:0007669"/>
    <property type="project" value="UniProtKB-KW"/>
</dbReference>
<reference evidence="8" key="1">
    <citation type="submission" date="2025-08" db="UniProtKB">
        <authorList>
            <consortium name="Ensembl"/>
        </authorList>
    </citation>
    <scope>IDENTIFICATION</scope>
</reference>
<dbReference type="GO" id="GO:0005737">
    <property type="term" value="C:cytoplasm"/>
    <property type="evidence" value="ECO:0007669"/>
    <property type="project" value="UniProtKB-SubCell"/>
</dbReference>
<evidence type="ECO:0000313" key="9">
    <source>
        <dbReference type="Proteomes" id="UP000264820"/>
    </source>
</evidence>
<evidence type="ECO:0000256" key="5">
    <source>
        <dbReference type="ARBA" id="ARBA00038199"/>
    </source>
</evidence>
<dbReference type="SUPFAM" id="SSF49879">
    <property type="entry name" value="SMAD/FHA domain"/>
    <property type="match status" value="1"/>
</dbReference>
<name>A0A3Q2YUQ2_HIPCM</name>
<dbReference type="OrthoDB" id="9893545at2759"/>
<dbReference type="InterPro" id="IPR000253">
    <property type="entry name" value="FHA_dom"/>
</dbReference>
<dbReference type="InterPro" id="IPR033621">
    <property type="entry name" value="TIFA"/>
</dbReference>
<sequence length="190" mass="21192">MSVSQTMETEEDLLTCLRIKFYHQQQQRKGLYSLLPLGNRSKHLADESIRLGRDAQSCTFALADARVSRKQLALQAYRTADSPDLLFSLQNLSQTVKVSVNGTGLDFLERADLPSKALVRFAEYEILIIREAGEAKQSFEVELEVLAVPPSRDTGTMVSTLPVMDTGASLISHQQEVQVPLETDETLMFS</sequence>
<evidence type="ECO:0000256" key="1">
    <source>
        <dbReference type="ARBA" id="ARBA00004496"/>
    </source>
</evidence>
<evidence type="ECO:0000256" key="2">
    <source>
        <dbReference type="ARBA" id="ARBA00022490"/>
    </source>
</evidence>
<dbReference type="GO" id="GO:0043123">
    <property type="term" value="P:positive regulation of canonical NF-kappaB signal transduction"/>
    <property type="evidence" value="ECO:0007669"/>
    <property type="project" value="InterPro"/>
</dbReference>
<feature type="domain" description="FHA" evidence="7">
    <location>
        <begin position="49"/>
        <end position="110"/>
    </location>
</feature>
<dbReference type="CTD" id="92610"/>
<dbReference type="OMA" id="RETCTFE"/>
<dbReference type="Pfam" id="PF00498">
    <property type="entry name" value="FHA"/>
    <property type="match status" value="1"/>
</dbReference>
<evidence type="ECO:0000313" key="8">
    <source>
        <dbReference type="Ensembl" id="ENSHCOP00000022562.1"/>
    </source>
</evidence>
<evidence type="ECO:0000256" key="6">
    <source>
        <dbReference type="ARBA" id="ARBA00040160"/>
    </source>
</evidence>
<evidence type="ECO:0000256" key="3">
    <source>
        <dbReference type="ARBA" id="ARBA00022588"/>
    </source>
</evidence>
<keyword evidence="9" id="KW-1185">Reference proteome</keyword>
<dbReference type="AlphaFoldDB" id="A0A3Q2YUQ2"/>
<keyword evidence="4" id="KW-0391">Immunity</keyword>
<protein>
    <recommendedName>
        <fullName evidence="6">TRAF-interacting protein with FHA domain-containing protein A</fullName>
    </recommendedName>
</protein>
<dbReference type="PANTHER" id="PTHR31266:SF2">
    <property type="entry name" value="TRAF-INTERACTING PROTEIN WITH FHA DOMAIN-CONTAINING PROTEIN A"/>
    <property type="match status" value="1"/>
</dbReference>